<evidence type="ECO:0000313" key="9">
    <source>
        <dbReference type="Proteomes" id="UP000181728"/>
    </source>
</evidence>
<accession>A0A6N4A6H0</accession>
<name>A0A6N4A6H0_OENOE</name>
<dbReference type="Pfam" id="PF02653">
    <property type="entry name" value="BPD_transp_2"/>
    <property type="match status" value="1"/>
</dbReference>
<protein>
    <submittedName>
        <fullName evidence="8">ABC transporter permease</fullName>
    </submittedName>
</protein>
<organism evidence="8 9">
    <name type="scientific">Oenococcus oeni</name>
    <name type="common">Leuconostoc oenos</name>
    <dbReference type="NCBI Taxonomy" id="1247"/>
    <lineage>
        <taxon>Bacteria</taxon>
        <taxon>Bacillati</taxon>
        <taxon>Bacillota</taxon>
        <taxon>Bacilli</taxon>
        <taxon>Lactobacillales</taxon>
        <taxon>Lactobacillaceae</taxon>
        <taxon>Oenococcus</taxon>
    </lineage>
</organism>
<feature type="region of interest" description="Disordered" evidence="6">
    <location>
        <begin position="352"/>
        <end position="381"/>
    </location>
</feature>
<dbReference type="InterPro" id="IPR001851">
    <property type="entry name" value="ABC_transp_permease"/>
</dbReference>
<feature type="transmembrane region" description="Helical" evidence="7">
    <location>
        <begin position="105"/>
        <end position="126"/>
    </location>
</feature>
<dbReference type="PANTHER" id="PTHR47089">
    <property type="entry name" value="ABC TRANSPORTER, PERMEASE PROTEIN"/>
    <property type="match status" value="1"/>
</dbReference>
<feature type="transmembrane region" description="Helical" evidence="7">
    <location>
        <begin position="51"/>
        <end position="70"/>
    </location>
</feature>
<sequence>MQSRNNKTIIAICSVVFGLIAGAIIMLFFGYNPFSGYGSLISTAFGTPQNIGEIFSQMTPLILTGLSFLIAQQAGFFNIGMSGQLFGAWVGSVWFALTFPHLPDFLIIIGATTFGVVIGAISGFIPGYLRARFGASEVIITIMMNYVILYLGNDAITAVFPNSIKQTVDSSNQVGNHGGIGLKWLSDLTNQSSISAGIFIALITTILIWFVMKKTTLGFSIDAVGKNADAAKYAGINEKATQIWAMTLSGALSGLGGVTEGLGHYGNVFVQNSTPETGFNGMAVALLGSGSFIGVILAAALFSALTVGGAGMPNISGVPTELVAIVIALIIFFVGTGYLIDLMIEKIKSADQASSNKGKGPGAGKQQQKKISKKEQKELEA</sequence>
<keyword evidence="4 7" id="KW-1133">Transmembrane helix</keyword>
<proteinExistence type="predicted"/>
<dbReference type="EMBL" id="MLOK01000053">
    <property type="protein sequence ID" value="OIM20659.1"/>
    <property type="molecule type" value="Genomic_DNA"/>
</dbReference>
<keyword evidence="5 7" id="KW-0472">Membrane</keyword>
<feature type="transmembrane region" description="Helical" evidence="7">
    <location>
        <begin position="322"/>
        <end position="340"/>
    </location>
</feature>
<feature type="transmembrane region" description="Helical" evidence="7">
    <location>
        <begin position="9"/>
        <end position="31"/>
    </location>
</feature>
<feature type="transmembrane region" description="Helical" evidence="7">
    <location>
        <begin position="194"/>
        <end position="212"/>
    </location>
</feature>
<keyword evidence="2" id="KW-1003">Cell membrane</keyword>
<evidence type="ECO:0000256" key="5">
    <source>
        <dbReference type="ARBA" id="ARBA00023136"/>
    </source>
</evidence>
<comment type="caution">
    <text evidence="8">The sequence shown here is derived from an EMBL/GenBank/DDBJ whole genome shotgun (WGS) entry which is preliminary data.</text>
</comment>
<dbReference type="AlphaFoldDB" id="A0A6N4A6H0"/>
<evidence type="ECO:0000313" key="8">
    <source>
        <dbReference type="EMBL" id="OIM20659.1"/>
    </source>
</evidence>
<gene>
    <name evidence="8" type="ORF">ATX59_07975</name>
</gene>
<evidence type="ECO:0000256" key="3">
    <source>
        <dbReference type="ARBA" id="ARBA00022692"/>
    </source>
</evidence>
<dbReference type="CDD" id="cd06580">
    <property type="entry name" value="TM_PBP1_transp_TpRbsC_like"/>
    <property type="match status" value="1"/>
</dbReference>
<evidence type="ECO:0000256" key="2">
    <source>
        <dbReference type="ARBA" id="ARBA00022475"/>
    </source>
</evidence>
<evidence type="ECO:0000256" key="4">
    <source>
        <dbReference type="ARBA" id="ARBA00022989"/>
    </source>
</evidence>
<evidence type="ECO:0000256" key="1">
    <source>
        <dbReference type="ARBA" id="ARBA00004651"/>
    </source>
</evidence>
<dbReference type="GO" id="GO:0022857">
    <property type="term" value="F:transmembrane transporter activity"/>
    <property type="evidence" value="ECO:0007669"/>
    <property type="project" value="InterPro"/>
</dbReference>
<feature type="transmembrane region" description="Helical" evidence="7">
    <location>
        <begin position="282"/>
        <end position="302"/>
    </location>
</feature>
<evidence type="ECO:0000256" key="7">
    <source>
        <dbReference type="SAM" id="Phobius"/>
    </source>
</evidence>
<evidence type="ECO:0000256" key="6">
    <source>
        <dbReference type="SAM" id="MobiDB-lite"/>
    </source>
</evidence>
<feature type="transmembrane region" description="Helical" evidence="7">
    <location>
        <begin position="133"/>
        <end position="152"/>
    </location>
</feature>
<keyword evidence="3 7" id="KW-0812">Transmembrane</keyword>
<feature type="transmembrane region" description="Helical" evidence="7">
    <location>
        <begin position="77"/>
        <end position="99"/>
    </location>
</feature>
<dbReference type="GO" id="GO:0005886">
    <property type="term" value="C:plasma membrane"/>
    <property type="evidence" value="ECO:0007669"/>
    <property type="project" value="UniProtKB-SubCell"/>
</dbReference>
<dbReference type="Proteomes" id="UP000181728">
    <property type="component" value="Unassembled WGS sequence"/>
</dbReference>
<dbReference type="RefSeq" id="WP_071419425.1">
    <property type="nucleotide sequence ID" value="NZ_MLKQ01000210.1"/>
</dbReference>
<reference evidence="8 9" key="1">
    <citation type="journal article" date="2016" name="BMC Genomics">
        <title>Consensus pan-genome assembly of the specialised wine bacterium Oenococcus oeni.</title>
        <authorList>
            <person name="Sternes P.R."/>
            <person name="Borneman A.R."/>
        </authorList>
    </citation>
    <scope>NUCLEOTIDE SEQUENCE [LARGE SCALE GENOMIC DNA]</scope>
    <source>
        <strain evidence="8 9">AWRIB661</strain>
    </source>
</reference>
<dbReference type="PANTHER" id="PTHR47089:SF1">
    <property type="entry name" value="GUANOSINE ABC TRANSPORTER PERMEASE PROTEIN NUPP"/>
    <property type="match status" value="1"/>
</dbReference>
<comment type="subcellular location">
    <subcellularLocation>
        <location evidence="1">Cell membrane</location>
        <topology evidence="1">Multi-pass membrane protein</topology>
    </subcellularLocation>
</comment>